<evidence type="ECO:0000256" key="1">
    <source>
        <dbReference type="SAM" id="MobiDB-lite"/>
    </source>
</evidence>
<sequence>MSSKGSSTDGRTDLANGSLSSSPEEMSGAEEGRETSSGIEV</sequence>
<proteinExistence type="predicted"/>
<dbReference type="AlphaFoldDB" id="A0A2J8JAD8"/>
<accession>A0A2J8JAD8</accession>
<dbReference type="EMBL" id="NBAG03000493">
    <property type="protein sequence ID" value="PNI19745.1"/>
    <property type="molecule type" value="Genomic_DNA"/>
</dbReference>
<feature type="region of interest" description="Disordered" evidence="1">
    <location>
        <begin position="1"/>
        <end position="41"/>
    </location>
</feature>
<evidence type="ECO:0000313" key="2">
    <source>
        <dbReference type="EMBL" id="PNI19745.1"/>
    </source>
</evidence>
<name>A0A2J8JAD8_PANTR</name>
<organism evidence="2 3">
    <name type="scientific">Pan troglodytes</name>
    <name type="common">Chimpanzee</name>
    <dbReference type="NCBI Taxonomy" id="9598"/>
    <lineage>
        <taxon>Eukaryota</taxon>
        <taxon>Metazoa</taxon>
        <taxon>Chordata</taxon>
        <taxon>Craniata</taxon>
        <taxon>Vertebrata</taxon>
        <taxon>Euteleostomi</taxon>
        <taxon>Mammalia</taxon>
        <taxon>Eutheria</taxon>
        <taxon>Euarchontoglires</taxon>
        <taxon>Primates</taxon>
        <taxon>Haplorrhini</taxon>
        <taxon>Catarrhini</taxon>
        <taxon>Hominidae</taxon>
        <taxon>Pan</taxon>
    </lineage>
</organism>
<reference evidence="2 3" key="1">
    <citation type="submission" date="2017-12" db="EMBL/GenBank/DDBJ databases">
        <title>High-resolution comparative analysis of great ape genomes.</title>
        <authorList>
            <person name="Pollen A."/>
            <person name="Hastie A."/>
            <person name="Hormozdiari F."/>
            <person name="Dougherty M."/>
            <person name="Liu R."/>
            <person name="Chaisson M."/>
            <person name="Hoppe E."/>
            <person name="Hill C."/>
            <person name="Pang A."/>
            <person name="Hillier L."/>
            <person name="Baker C."/>
            <person name="Armstrong J."/>
            <person name="Shendure J."/>
            <person name="Paten B."/>
            <person name="Wilson R."/>
            <person name="Chao H."/>
            <person name="Schneider V."/>
            <person name="Ventura M."/>
            <person name="Kronenberg Z."/>
            <person name="Murali S."/>
            <person name="Gordon D."/>
            <person name="Cantsilieris S."/>
            <person name="Munson K."/>
            <person name="Nelson B."/>
            <person name="Raja A."/>
            <person name="Underwood J."/>
            <person name="Diekhans M."/>
            <person name="Fiddes I."/>
            <person name="Haussler D."/>
            <person name="Eichler E."/>
        </authorList>
    </citation>
    <scope>NUCLEOTIDE SEQUENCE [LARGE SCALE GENOMIC DNA]</scope>
    <source>
        <strain evidence="2">Yerkes chimp pedigree #C0471</strain>
    </source>
</reference>
<evidence type="ECO:0000313" key="3">
    <source>
        <dbReference type="Proteomes" id="UP000236370"/>
    </source>
</evidence>
<protein>
    <submittedName>
        <fullName evidence="2">DCAF8 isoform 18</fullName>
    </submittedName>
</protein>
<dbReference type="Proteomes" id="UP000236370">
    <property type="component" value="Unassembled WGS sequence"/>
</dbReference>
<comment type="caution">
    <text evidence="2">The sequence shown here is derived from an EMBL/GenBank/DDBJ whole genome shotgun (WGS) entry which is preliminary data.</text>
</comment>
<feature type="compositionally biased region" description="Polar residues" evidence="1">
    <location>
        <begin position="1"/>
        <end position="24"/>
    </location>
</feature>
<feature type="non-terminal residue" evidence="2">
    <location>
        <position position="41"/>
    </location>
</feature>
<gene>
    <name evidence="2" type="ORF">CK820_G0049299</name>
</gene>